<accession>A0A830HZU9</accession>
<keyword evidence="4" id="KW-1185">Reference proteome</keyword>
<organism evidence="3 4">
    <name type="scientific">Pycnococcus provasolii</name>
    <dbReference type="NCBI Taxonomy" id="41880"/>
    <lineage>
        <taxon>Eukaryota</taxon>
        <taxon>Viridiplantae</taxon>
        <taxon>Chlorophyta</taxon>
        <taxon>Pseudoscourfieldiophyceae</taxon>
        <taxon>Pseudoscourfieldiales</taxon>
        <taxon>Pycnococcaceae</taxon>
        <taxon>Pycnococcus</taxon>
    </lineage>
</organism>
<dbReference type="Pfam" id="PF01789">
    <property type="entry name" value="PsbP"/>
    <property type="match status" value="1"/>
</dbReference>
<dbReference type="PANTHER" id="PTHR37764">
    <property type="entry name" value="KETOSE/ALDOSE ISOMERASE, PUTATIVE (MOG1/PSBP/DUF1795-LIKE PHOTOSYSTEM II REACTION CENTER PSBP FAMILY PROTEIN)-RELATED"/>
    <property type="match status" value="1"/>
</dbReference>
<dbReference type="Proteomes" id="UP000660262">
    <property type="component" value="Unassembled WGS sequence"/>
</dbReference>
<dbReference type="PANTHER" id="PTHR37764:SF1">
    <property type="entry name" value="KETOSE_ALDOSE ISOMERASE, PUTATIVE (MOG1_PSBP_DUF1795-LIKE PHOTOSYSTEM II REACTION CENTER PSBP FAMILY PROTEIN)-RELATED"/>
    <property type="match status" value="1"/>
</dbReference>
<evidence type="ECO:0000256" key="1">
    <source>
        <dbReference type="SAM" id="MobiDB-lite"/>
    </source>
</evidence>
<reference evidence="3" key="1">
    <citation type="submission" date="2020-10" db="EMBL/GenBank/DDBJ databases">
        <title>Unveiling of a novel bifunctional photoreceptor, Dualchrome1, isolated from a cosmopolitan green alga.</title>
        <authorList>
            <person name="Suzuki S."/>
            <person name="Kawachi M."/>
        </authorList>
    </citation>
    <scope>NUCLEOTIDE SEQUENCE</scope>
    <source>
        <strain evidence="3">NIES 2893</strain>
    </source>
</reference>
<feature type="region of interest" description="Disordered" evidence="1">
    <location>
        <begin position="64"/>
        <end position="87"/>
    </location>
</feature>
<dbReference type="GO" id="GO:0015979">
    <property type="term" value="P:photosynthesis"/>
    <property type="evidence" value="ECO:0007669"/>
    <property type="project" value="InterPro"/>
</dbReference>
<evidence type="ECO:0000259" key="2">
    <source>
        <dbReference type="Pfam" id="PF01789"/>
    </source>
</evidence>
<name>A0A830HZU9_9CHLO</name>
<feature type="domain" description="PsbP C-terminal" evidence="2">
    <location>
        <begin position="188"/>
        <end position="259"/>
    </location>
</feature>
<dbReference type="Gene3D" id="3.40.1000.10">
    <property type="entry name" value="Mog1/PsbP, alpha/beta/alpha sandwich"/>
    <property type="match status" value="1"/>
</dbReference>
<proteinExistence type="predicted"/>
<sequence>MAASASRPACAEETIADAAAAAAAASSTPSTATTTSAALSLPPFTYNSREYTLTMPADFLPVVPGKPSEQAGQSSFSRPPPSAEEVAKSVPGMQLYGNAAPAPPPEGSVAIRFANASGEESVGVVVRGSSTIKPTFLQVNDIPDLCGSLSGCANVLLPSEVEGEVVAGAEDRRGGQLRDTGSVIGQVKGEERTYYTYEFKASAPPSALFPEGLKDRRAIVRIAAARGKIYAVVASAPASSWDSNGSGARLRSIVGSFRVKDSAELRRAGTGDQ</sequence>
<dbReference type="GO" id="GO:0009654">
    <property type="term" value="C:photosystem II oxygen evolving complex"/>
    <property type="evidence" value="ECO:0007669"/>
    <property type="project" value="InterPro"/>
</dbReference>
<dbReference type="SUPFAM" id="SSF55724">
    <property type="entry name" value="Mog1p/PsbP-like"/>
    <property type="match status" value="1"/>
</dbReference>
<dbReference type="GO" id="GO:0019898">
    <property type="term" value="C:extrinsic component of membrane"/>
    <property type="evidence" value="ECO:0007669"/>
    <property type="project" value="InterPro"/>
</dbReference>
<protein>
    <recommendedName>
        <fullName evidence="2">PsbP C-terminal domain-containing protein</fullName>
    </recommendedName>
</protein>
<dbReference type="InterPro" id="IPR016123">
    <property type="entry name" value="Mog1/PsbP_a/b/a-sand"/>
</dbReference>
<dbReference type="GO" id="GO:0005509">
    <property type="term" value="F:calcium ion binding"/>
    <property type="evidence" value="ECO:0007669"/>
    <property type="project" value="InterPro"/>
</dbReference>
<dbReference type="GO" id="GO:0009507">
    <property type="term" value="C:chloroplast"/>
    <property type="evidence" value="ECO:0007669"/>
    <property type="project" value="TreeGrafter"/>
</dbReference>
<evidence type="ECO:0000313" key="4">
    <source>
        <dbReference type="Proteomes" id="UP000660262"/>
    </source>
</evidence>
<dbReference type="InterPro" id="IPR002683">
    <property type="entry name" value="PsbP_C"/>
</dbReference>
<evidence type="ECO:0000313" key="3">
    <source>
        <dbReference type="EMBL" id="GHP10417.1"/>
    </source>
</evidence>
<comment type="caution">
    <text evidence="3">The sequence shown here is derived from an EMBL/GenBank/DDBJ whole genome shotgun (WGS) entry which is preliminary data.</text>
</comment>
<dbReference type="EMBL" id="BNJQ01000029">
    <property type="protein sequence ID" value="GHP10417.1"/>
    <property type="molecule type" value="Genomic_DNA"/>
</dbReference>
<gene>
    <name evidence="3" type="ORF">PPROV_000914800</name>
</gene>
<dbReference type="AlphaFoldDB" id="A0A830HZU9"/>